<comment type="cofactor">
    <cofactor evidence="1">
        <name>Fe(2+)</name>
        <dbReference type="ChEBI" id="CHEBI:29033"/>
    </cofactor>
</comment>
<dbReference type="InterPro" id="IPR051323">
    <property type="entry name" value="AtsK-like"/>
</dbReference>
<evidence type="ECO:0000256" key="1">
    <source>
        <dbReference type="ARBA" id="ARBA00001954"/>
    </source>
</evidence>
<dbReference type="Proteomes" id="UP000324767">
    <property type="component" value="Unassembled WGS sequence"/>
</dbReference>
<feature type="domain" description="TauD/TfdA-like" evidence="7">
    <location>
        <begin position="70"/>
        <end position="364"/>
    </location>
</feature>
<dbReference type="InterPro" id="IPR042098">
    <property type="entry name" value="TauD-like_sf"/>
</dbReference>
<dbReference type="SUPFAM" id="SSF51197">
    <property type="entry name" value="Clavaminate synthase-like"/>
    <property type="match status" value="1"/>
</dbReference>
<dbReference type="PANTHER" id="PTHR30468:SF10">
    <property type="entry name" value="TAUD_TFDA-LIKE DOMAIN-CONTAINING PROTEIN"/>
    <property type="match status" value="1"/>
</dbReference>
<keyword evidence="4 8" id="KW-0223">Dioxygenase</keyword>
<evidence type="ECO:0000259" key="7">
    <source>
        <dbReference type="Pfam" id="PF02668"/>
    </source>
</evidence>
<organism evidence="8 9">
    <name type="scientific">Lasallia pustulata</name>
    <dbReference type="NCBI Taxonomy" id="136370"/>
    <lineage>
        <taxon>Eukaryota</taxon>
        <taxon>Fungi</taxon>
        <taxon>Dikarya</taxon>
        <taxon>Ascomycota</taxon>
        <taxon>Pezizomycotina</taxon>
        <taxon>Lecanoromycetes</taxon>
        <taxon>OSLEUM clade</taxon>
        <taxon>Umbilicariomycetidae</taxon>
        <taxon>Umbilicariales</taxon>
        <taxon>Umbilicariaceae</taxon>
        <taxon>Lasallia</taxon>
    </lineage>
</organism>
<dbReference type="OrthoDB" id="10257314at2759"/>
<dbReference type="GO" id="GO:0046872">
    <property type="term" value="F:metal ion binding"/>
    <property type="evidence" value="ECO:0007669"/>
    <property type="project" value="UniProtKB-KW"/>
</dbReference>
<keyword evidence="3" id="KW-0479">Metal-binding</keyword>
<comment type="caution">
    <text evidence="8">The sequence shown here is derived from an EMBL/GenBank/DDBJ whole genome shotgun (WGS) entry which is preliminary data.</text>
</comment>
<proteinExistence type="inferred from homology"/>
<keyword evidence="6" id="KW-0408">Iron</keyword>
<dbReference type="GO" id="GO:0005737">
    <property type="term" value="C:cytoplasm"/>
    <property type="evidence" value="ECO:0007669"/>
    <property type="project" value="TreeGrafter"/>
</dbReference>
<dbReference type="Gene3D" id="3.60.130.10">
    <property type="entry name" value="Clavaminate synthase-like"/>
    <property type="match status" value="1"/>
</dbReference>
<evidence type="ECO:0000256" key="6">
    <source>
        <dbReference type="ARBA" id="ARBA00023004"/>
    </source>
</evidence>
<evidence type="ECO:0000313" key="8">
    <source>
        <dbReference type="EMBL" id="KAA6415639.1"/>
    </source>
</evidence>
<name>A0A5M8Q3I9_9LECA</name>
<dbReference type="EMBL" id="VXIT01000001">
    <property type="protein sequence ID" value="KAA6415639.1"/>
    <property type="molecule type" value="Genomic_DNA"/>
</dbReference>
<sequence>MASLIGLTEIHTYGPVMSAETVHLKAQLPQTPPAELVHDPLKTNATVHGSLIREPMPLMGSLNHFKSFDVTPIVGTEFPTANVVDWMKAPNSDEMLQELAVTISQRGVVFFRAQTGLTDELQKELCHRLGQLTGKPKENYLHIHPLNNFNDDLDKNLNVITSDQAARPAEDIFRNSAERPLGARGGWHTDIGYEPHSADYTVLKLTQLPESGGDTLWASSCEIYDKISPAYRSFLETLTATFEQPRYFQTCKEKGFELYTDSRGSPANVGTSLKAHHPVVRTNPVTGWKSLFGVGNHCQKIDDLTAEESRRLHDWFLQMIVETPDVQCRFRWNNPYDTAIWDNRTLFHTANLDYAGCGLRTGHRAVGIGEEAYFDPASSTRREALDAEKRAKGEVFDGKNRGPENLLAME</sequence>
<accession>A0A5M8Q3I9</accession>
<dbReference type="PANTHER" id="PTHR30468">
    <property type="entry name" value="ALPHA-KETOGLUTARATE-DEPENDENT SULFONATE DIOXYGENASE"/>
    <property type="match status" value="1"/>
</dbReference>
<evidence type="ECO:0000256" key="3">
    <source>
        <dbReference type="ARBA" id="ARBA00022723"/>
    </source>
</evidence>
<dbReference type="AlphaFoldDB" id="A0A5M8Q3I9"/>
<evidence type="ECO:0000256" key="5">
    <source>
        <dbReference type="ARBA" id="ARBA00023002"/>
    </source>
</evidence>
<evidence type="ECO:0000256" key="2">
    <source>
        <dbReference type="ARBA" id="ARBA00005896"/>
    </source>
</evidence>
<comment type="similarity">
    <text evidence="2">Belongs to the TfdA dioxygenase family.</text>
</comment>
<reference evidence="8 9" key="1">
    <citation type="submission" date="2019-09" db="EMBL/GenBank/DDBJ databases">
        <title>The hologenome of the rock-dwelling lichen Lasallia pustulata.</title>
        <authorList>
            <person name="Greshake Tzovaras B."/>
            <person name="Segers F."/>
            <person name="Bicker A."/>
            <person name="Dal Grande F."/>
            <person name="Otte J."/>
            <person name="Hankeln T."/>
            <person name="Schmitt I."/>
            <person name="Ebersberger I."/>
        </authorList>
    </citation>
    <scope>NUCLEOTIDE SEQUENCE [LARGE SCALE GENOMIC DNA]</scope>
    <source>
        <strain evidence="8">A1-1</strain>
    </source>
</reference>
<keyword evidence="5" id="KW-0560">Oxidoreductase</keyword>
<dbReference type="Pfam" id="PF02668">
    <property type="entry name" value="TauD"/>
    <property type="match status" value="1"/>
</dbReference>
<dbReference type="GO" id="GO:0016706">
    <property type="term" value="F:2-oxoglutarate-dependent dioxygenase activity"/>
    <property type="evidence" value="ECO:0007669"/>
    <property type="project" value="TreeGrafter"/>
</dbReference>
<protein>
    <submittedName>
        <fullName evidence="8">Alpha-ketoglutarate-dependent sulfonate dioxygenase</fullName>
    </submittedName>
</protein>
<dbReference type="InterPro" id="IPR003819">
    <property type="entry name" value="TauD/TfdA-like"/>
</dbReference>
<gene>
    <name evidence="8" type="ORF">FRX48_00355</name>
</gene>
<evidence type="ECO:0000313" key="9">
    <source>
        <dbReference type="Proteomes" id="UP000324767"/>
    </source>
</evidence>
<evidence type="ECO:0000256" key="4">
    <source>
        <dbReference type="ARBA" id="ARBA00022964"/>
    </source>
</evidence>